<accession>A0A1H9Y4U6</accession>
<evidence type="ECO:0000313" key="5">
    <source>
        <dbReference type="Proteomes" id="UP000199568"/>
    </source>
</evidence>
<feature type="domain" description="NADPH-dependent FMN reductase-like" evidence="3">
    <location>
        <begin position="3"/>
        <end position="149"/>
    </location>
</feature>
<dbReference type="GO" id="GO:0016491">
    <property type="term" value="F:oxidoreductase activity"/>
    <property type="evidence" value="ECO:0007669"/>
    <property type="project" value="InterPro"/>
</dbReference>
<protein>
    <submittedName>
        <fullName evidence="4">Multimeric flavodoxin WrbA</fullName>
    </submittedName>
</protein>
<keyword evidence="5" id="KW-1185">Reference proteome</keyword>
<gene>
    <name evidence="4" type="ORF">SAMN05660297_00034</name>
</gene>
<dbReference type="Pfam" id="PF03358">
    <property type="entry name" value="FMN_red"/>
    <property type="match status" value="1"/>
</dbReference>
<evidence type="ECO:0000256" key="2">
    <source>
        <dbReference type="ARBA" id="ARBA00022643"/>
    </source>
</evidence>
<dbReference type="STRING" id="426128.SAMN05660297_00034"/>
<dbReference type="Gene3D" id="3.40.50.360">
    <property type="match status" value="1"/>
</dbReference>
<dbReference type="PANTHER" id="PTHR43278">
    <property type="entry name" value="NAD(P)H-DEPENDENT FMN-CONTAINING OXIDOREDUCTASE YWQN-RELATED"/>
    <property type="match status" value="1"/>
</dbReference>
<proteinExistence type="predicted"/>
<evidence type="ECO:0000259" key="3">
    <source>
        <dbReference type="Pfam" id="PF03358"/>
    </source>
</evidence>
<keyword evidence="1" id="KW-0285">Flavoprotein</keyword>
<dbReference type="PANTHER" id="PTHR43278:SF2">
    <property type="entry name" value="IRON-SULFUR FLAVOPROTEIN"/>
    <property type="match status" value="1"/>
</dbReference>
<dbReference type="OrthoDB" id="3789967at2"/>
<dbReference type="InterPro" id="IPR005025">
    <property type="entry name" value="FMN_Rdtase-like_dom"/>
</dbReference>
<evidence type="ECO:0000313" key="4">
    <source>
        <dbReference type="EMBL" id="SES63892.1"/>
    </source>
</evidence>
<dbReference type="InterPro" id="IPR051796">
    <property type="entry name" value="ISF_SsuE-like"/>
</dbReference>
<organism evidence="4 5">
    <name type="scientific">Natronincola peptidivorans</name>
    <dbReference type="NCBI Taxonomy" id="426128"/>
    <lineage>
        <taxon>Bacteria</taxon>
        <taxon>Bacillati</taxon>
        <taxon>Bacillota</taxon>
        <taxon>Clostridia</taxon>
        <taxon>Peptostreptococcales</taxon>
        <taxon>Natronincolaceae</taxon>
        <taxon>Natronincola</taxon>
    </lineage>
</organism>
<reference evidence="4 5" key="1">
    <citation type="submission" date="2016-10" db="EMBL/GenBank/DDBJ databases">
        <authorList>
            <person name="de Groot N.N."/>
        </authorList>
    </citation>
    <scope>NUCLEOTIDE SEQUENCE [LARGE SCALE GENOMIC DNA]</scope>
    <source>
        <strain evidence="4 5">DSM 18979</strain>
    </source>
</reference>
<dbReference type="InterPro" id="IPR029039">
    <property type="entry name" value="Flavoprotein-like_sf"/>
</dbReference>
<dbReference type="EMBL" id="FOHU01000001">
    <property type="protein sequence ID" value="SES63892.1"/>
    <property type="molecule type" value="Genomic_DNA"/>
</dbReference>
<dbReference type="Proteomes" id="UP000199568">
    <property type="component" value="Unassembled WGS sequence"/>
</dbReference>
<sequence length="261" mass="30710">MKKVTAFIGSQRKKATYQAVQEMEKNLKQYEAMDFEYVFLNDYELQFCRGCKTCFDKGEKFCPLKDDRDMLLEKMEEANGIIFATPNYAFQVSARMKNFFDRFSYMLHRPKFFSKTYTAIVTQGVFGGKDIVKYLEFTGIHLGFDVIKGSCVPVLEPMNDLQQKKLKQEMKKLSDRFYRGLSHSTLSVPSFSRLMVFRMTRASLQSIGEESYDYSYYKDQGWFESDYYYETRLGPIKKSVGIFFDFLGRQLVKHITVKKTF</sequence>
<evidence type="ECO:0000256" key="1">
    <source>
        <dbReference type="ARBA" id="ARBA00022630"/>
    </source>
</evidence>
<name>A0A1H9Y4U6_9FIRM</name>
<dbReference type="SUPFAM" id="SSF52218">
    <property type="entry name" value="Flavoproteins"/>
    <property type="match status" value="1"/>
</dbReference>
<dbReference type="AlphaFoldDB" id="A0A1H9Y4U6"/>
<dbReference type="RefSeq" id="WP_090437680.1">
    <property type="nucleotide sequence ID" value="NZ_FOHU01000001.1"/>
</dbReference>
<keyword evidence="2" id="KW-0288">FMN</keyword>